<comment type="caution">
    <text evidence="6">The sequence shown here is derived from an EMBL/GenBank/DDBJ whole genome shotgun (WGS) entry which is preliminary data.</text>
</comment>
<evidence type="ECO:0000259" key="5">
    <source>
        <dbReference type="Pfam" id="PF00884"/>
    </source>
</evidence>
<proteinExistence type="inferred from homology"/>
<keyword evidence="7" id="KW-1185">Reference proteome</keyword>
<evidence type="ECO:0000256" key="1">
    <source>
        <dbReference type="ARBA" id="ARBA00008779"/>
    </source>
</evidence>
<keyword evidence="4" id="KW-0106">Calcium</keyword>
<accession>A0A5J5IDX6</accession>
<dbReference type="Gene3D" id="3.30.1120.10">
    <property type="match status" value="1"/>
</dbReference>
<organism evidence="6 7">
    <name type="scientific">Ginsengibacter hankyongi</name>
    <dbReference type="NCBI Taxonomy" id="2607284"/>
    <lineage>
        <taxon>Bacteria</taxon>
        <taxon>Pseudomonadati</taxon>
        <taxon>Bacteroidota</taxon>
        <taxon>Chitinophagia</taxon>
        <taxon>Chitinophagales</taxon>
        <taxon>Chitinophagaceae</taxon>
        <taxon>Ginsengibacter</taxon>
    </lineage>
</organism>
<gene>
    <name evidence="6" type="ORF">FW778_19475</name>
</gene>
<dbReference type="InterPro" id="IPR024607">
    <property type="entry name" value="Sulfatase_CS"/>
</dbReference>
<keyword evidence="2" id="KW-0479">Metal-binding</keyword>
<evidence type="ECO:0000256" key="3">
    <source>
        <dbReference type="ARBA" id="ARBA00022801"/>
    </source>
</evidence>
<dbReference type="PANTHER" id="PTHR42693">
    <property type="entry name" value="ARYLSULFATASE FAMILY MEMBER"/>
    <property type="match status" value="1"/>
</dbReference>
<name>A0A5J5IDX6_9BACT</name>
<sequence length="468" mass="53275">MIIFLADDLGYGDLACYGNPIIKTPNIDQLAKEGVLLTDCHSGAPICSPARAALLTGRNPYRLGFYYLANAKSFMKSKEITIPEMLKKKGYQTCFFGKWHVSILEKNKVNQPGPSEQGFDYWMGTSHNAFDGPANTKDFIKNGVPVGQVKGWYCDVIVDEADKWLTEKRDKNKPFFLYIASHEPHTPISPPKEYSDMYDNSTVDSLEKTINYGHVERTKRNISRNKKEYYGTVTQLDNAFGRLMKTIDQLGLKGNTLVFFTSDNGPEDPVSFDESRGKWDDPIRDKCFGTPGIYRGMKRYVYEGGHRVPGIARFPGAIAKGSYSDKLFDGTDLFPTICKLINIPLPEGVHYDGTANFNAFLNKKTKRTEPAVWFYPNWEDTYFRLPEMEIRSGDYALIGWLPPKPDSMKLNDWFFKYGPVKYELYNLKNDPGQQDDLAGEKPEIVNSLSGTMAKLWKEMRDEGRQNKQ</sequence>
<dbReference type="Pfam" id="PF00884">
    <property type="entry name" value="Sulfatase"/>
    <property type="match status" value="1"/>
</dbReference>
<dbReference type="InterPro" id="IPR017850">
    <property type="entry name" value="Alkaline_phosphatase_core_sf"/>
</dbReference>
<reference evidence="6 7" key="1">
    <citation type="submission" date="2019-09" db="EMBL/GenBank/DDBJ databases">
        <title>Draft genome sequence of Ginsengibacter sp. BR5-29.</title>
        <authorList>
            <person name="Im W.-T."/>
        </authorList>
    </citation>
    <scope>NUCLEOTIDE SEQUENCE [LARGE SCALE GENOMIC DNA]</scope>
    <source>
        <strain evidence="6 7">BR5-29</strain>
    </source>
</reference>
<protein>
    <submittedName>
        <fullName evidence="6">Sulfatase-like hydrolase/transferase</fullName>
    </submittedName>
</protein>
<evidence type="ECO:0000256" key="2">
    <source>
        <dbReference type="ARBA" id="ARBA00022723"/>
    </source>
</evidence>
<dbReference type="EMBL" id="VYQF01000009">
    <property type="protein sequence ID" value="KAA9036146.1"/>
    <property type="molecule type" value="Genomic_DNA"/>
</dbReference>
<dbReference type="AlphaFoldDB" id="A0A5J5IDX6"/>
<keyword evidence="3 6" id="KW-0378">Hydrolase</keyword>
<feature type="domain" description="Sulfatase N-terminal" evidence="5">
    <location>
        <begin position="2"/>
        <end position="342"/>
    </location>
</feature>
<keyword evidence="6" id="KW-0808">Transferase</keyword>
<dbReference type="GO" id="GO:0016740">
    <property type="term" value="F:transferase activity"/>
    <property type="evidence" value="ECO:0007669"/>
    <property type="project" value="UniProtKB-KW"/>
</dbReference>
<dbReference type="PANTHER" id="PTHR42693:SF53">
    <property type="entry name" value="ENDO-4-O-SULFATASE"/>
    <property type="match status" value="1"/>
</dbReference>
<dbReference type="SUPFAM" id="SSF53649">
    <property type="entry name" value="Alkaline phosphatase-like"/>
    <property type="match status" value="1"/>
</dbReference>
<dbReference type="InterPro" id="IPR050738">
    <property type="entry name" value="Sulfatase"/>
</dbReference>
<dbReference type="GO" id="GO:0004065">
    <property type="term" value="F:arylsulfatase activity"/>
    <property type="evidence" value="ECO:0007669"/>
    <property type="project" value="TreeGrafter"/>
</dbReference>
<dbReference type="GO" id="GO:0046872">
    <property type="term" value="F:metal ion binding"/>
    <property type="evidence" value="ECO:0007669"/>
    <property type="project" value="UniProtKB-KW"/>
</dbReference>
<evidence type="ECO:0000313" key="6">
    <source>
        <dbReference type="EMBL" id="KAA9036146.1"/>
    </source>
</evidence>
<dbReference type="InterPro" id="IPR000917">
    <property type="entry name" value="Sulfatase_N"/>
</dbReference>
<dbReference type="PROSITE" id="PS00523">
    <property type="entry name" value="SULFATASE_1"/>
    <property type="match status" value="1"/>
</dbReference>
<dbReference type="Proteomes" id="UP000326903">
    <property type="component" value="Unassembled WGS sequence"/>
</dbReference>
<dbReference type="Gene3D" id="3.40.720.10">
    <property type="entry name" value="Alkaline Phosphatase, subunit A"/>
    <property type="match status" value="1"/>
</dbReference>
<evidence type="ECO:0000256" key="4">
    <source>
        <dbReference type="ARBA" id="ARBA00022837"/>
    </source>
</evidence>
<comment type="similarity">
    <text evidence="1">Belongs to the sulfatase family.</text>
</comment>
<evidence type="ECO:0000313" key="7">
    <source>
        <dbReference type="Proteomes" id="UP000326903"/>
    </source>
</evidence>